<evidence type="ECO:0000256" key="18">
    <source>
        <dbReference type="ARBA" id="ARBA00068795"/>
    </source>
</evidence>
<evidence type="ECO:0000256" key="8">
    <source>
        <dbReference type="ARBA" id="ARBA00022677"/>
    </source>
</evidence>
<dbReference type="GO" id="GO:0044539">
    <property type="term" value="P:long-chain fatty acid import into cell"/>
    <property type="evidence" value="ECO:0007669"/>
    <property type="project" value="TreeGrafter"/>
</dbReference>
<dbReference type="OrthoDB" id="196650at2759"/>
<evidence type="ECO:0000313" key="22">
    <source>
        <dbReference type="EMBL" id="KAF2098043.1"/>
    </source>
</evidence>
<keyword evidence="23" id="KW-1185">Reference proteome</keyword>
<keyword evidence="8" id="KW-0551">Lipid droplet</keyword>
<keyword evidence="7" id="KW-0436">Ligase</keyword>
<evidence type="ECO:0000256" key="14">
    <source>
        <dbReference type="ARBA" id="ARBA00023136"/>
    </source>
</evidence>
<dbReference type="InterPro" id="IPR025110">
    <property type="entry name" value="AMP-bd_C"/>
</dbReference>
<evidence type="ECO:0000256" key="2">
    <source>
        <dbReference type="ARBA" id="ARBA00004585"/>
    </source>
</evidence>
<dbReference type="Gene3D" id="3.30.300.30">
    <property type="match status" value="1"/>
</dbReference>
<dbReference type="GO" id="GO:0005811">
    <property type="term" value="C:lipid droplet"/>
    <property type="evidence" value="ECO:0007669"/>
    <property type="project" value="UniProtKB-SubCell"/>
</dbReference>
<evidence type="ECO:0000256" key="9">
    <source>
        <dbReference type="ARBA" id="ARBA00022692"/>
    </source>
</evidence>
<sequence length="654" mass="73441">MAVPIAAAAAGAVAAAAYVDAKWHIRKDFGQSRRVKDMEKRLQETARTERYCLWYYFEETVKSMPASTQCIWSRNGCYNWQETYVQSNKFAQYFARSGLRPNNMIAFYLTNTPDFAFTLLGTWQVGCGAGLINFNLSGESLVHCIKVSRAKTLVVDGDEDCRARIEEVRERLEKELGMTIIVLDGPTKREIESMSSEPVDASYQRDMKPESPMCLLYTSGSTGMPKACPFPTARGTILAAPRTSSLGLKSGPNCDRWYDCMPMYHGTGGTVAMTCLLSGITLCIGKRFSTSRFWEDIRDSKATAFVYVGETARYLLSTPPSPLDRQHNVRVMYGNGMRPDVWEKFQNRFGIETVGEFFNSSEGVFALLNVSKGPYLQNAVGHHGAYWRWKLRDTYVPVEVDHESGGIWRDPKTGLGKRKPYEEGGEMLVRMENESGFTGYYGNDEATAKKFERNVLKKGDLYYRTGDALRRTTDGRWYFLDRLGDTYRWKSENVSTAEVSEVLGRFAGVQEAIVYGVEVPGHDGKAGCAAVSIDPSVPQASYPQFFNELYAHAQRNMPKYAVPVFIRILKSASTMHNNKQNKIPLKKDGINLDMIYGEGNDVDEAREQGKDVMLWSPAAVGQGSKSDALAGYVLFRRDDWDKIRSGGQPQHARL</sequence>
<accession>A0A9P4IDJ2</accession>
<evidence type="ECO:0000256" key="19">
    <source>
        <dbReference type="ARBA" id="ARBA00078285"/>
    </source>
</evidence>
<keyword evidence="5" id="KW-0813">Transport</keyword>
<dbReference type="SUPFAM" id="SSF56801">
    <property type="entry name" value="Acetyl-CoA synthetase-like"/>
    <property type="match status" value="1"/>
</dbReference>
<evidence type="ECO:0000259" key="20">
    <source>
        <dbReference type="Pfam" id="PF00501"/>
    </source>
</evidence>
<dbReference type="PANTHER" id="PTHR43107">
    <property type="entry name" value="LONG-CHAIN FATTY ACID TRANSPORT PROTEIN"/>
    <property type="match status" value="1"/>
</dbReference>
<dbReference type="PROSITE" id="PS00455">
    <property type="entry name" value="AMP_BINDING"/>
    <property type="match status" value="1"/>
</dbReference>
<dbReference type="InterPro" id="IPR000873">
    <property type="entry name" value="AMP-dep_synth/lig_dom"/>
</dbReference>
<dbReference type="GO" id="GO:0004467">
    <property type="term" value="F:long-chain fatty acid-CoA ligase activity"/>
    <property type="evidence" value="ECO:0007669"/>
    <property type="project" value="TreeGrafter"/>
</dbReference>
<dbReference type="InterPro" id="IPR020845">
    <property type="entry name" value="AMP-binding_CS"/>
</dbReference>
<comment type="catalytic activity">
    <reaction evidence="16">
        <text>a very long-chain fatty acid + ATP + CoA = a very long-chain fatty acyl-CoA + AMP + diphosphate</text>
        <dbReference type="Rhea" id="RHEA:54536"/>
        <dbReference type="ChEBI" id="CHEBI:30616"/>
        <dbReference type="ChEBI" id="CHEBI:33019"/>
        <dbReference type="ChEBI" id="CHEBI:57287"/>
        <dbReference type="ChEBI" id="CHEBI:58950"/>
        <dbReference type="ChEBI" id="CHEBI:138261"/>
        <dbReference type="ChEBI" id="CHEBI:456215"/>
    </reaction>
</comment>
<evidence type="ECO:0000256" key="13">
    <source>
        <dbReference type="ARBA" id="ARBA00023055"/>
    </source>
</evidence>
<keyword evidence="11" id="KW-0067">ATP-binding</keyword>
<dbReference type="AlphaFoldDB" id="A0A9P4IDJ2"/>
<evidence type="ECO:0000256" key="12">
    <source>
        <dbReference type="ARBA" id="ARBA00022989"/>
    </source>
</evidence>
<dbReference type="PANTHER" id="PTHR43107:SF6">
    <property type="entry name" value="ACYL-COA SYNTHETASE FAMILY PROTEIN (CEFD1), PUTATIVE (AFU_ORTHOLOGUE AFUA_6G03630)-RELATED"/>
    <property type="match status" value="1"/>
</dbReference>
<dbReference type="GO" id="GO:0005324">
    <property type="term" value="F:long-chain fatty acid transmembrane transporter activity"/>
    <property type="evidence" value="ECO:0007669"/>
    <property type="project" value="TreeGrafter"/>
</dbReference>
<dbReference type="InterPro" id="IPR042099">
    <property type="entry name" value="ANL_N_sf"/>
</dbReference>
<evidence type="ECO:0000313" key="23">
    <source>
        <dbReference type="Proteomes" id="UP000799772"/>
    </source>
</evidence>
<keyword evidence="10" id="KW-0547">Nucleotide-binding</keyword>
<evidence type="ECO:0000259" key="21">
    <source>
        <dbReference type="Pfam" id="PF13193"/>
    </source>
</evidence>
<feature type="domain" description="AMP-dependent synthetase/ligase" evidence="20">
    <location>
        <begin position="57"/>
        <end position="408"/>
    </location>
</feature>
<dbReference type="InterPro" id="IPR045851">
    <property type="entry name" value="AMP-bd_C_sf"/>
</dbReference>
<evidence type="ECO:0000256" key="5">
    <source>
        <dbReference type="ARBA" id="ARBA00022448"/>
    </source>
</evidence>
<keyword evidence="9" id="KW-0812">Transmembrane</keyword>
<organism evidence="22 23">
    <name type="scientific">Rhizodiscina lignyota</name>
    <dbReference type="NCBI Taxonomy" id="1504668"/>
    <lineage>
        <taxon>Eukaryota</taxon>
        <taxon>Fungi</taxon>
        <taxon>Dikarya</taxon>
        <taxon>Ascomycota</taxon>
        <taxon>Pezizomycotina</taxon>
        <taxon>Dothideomycetes</taxon>
        <taxon>Pleosporomycetidae</taxon>
        <taxon>Aulographales</taxon>
        <taxon>Rhizodiscinaceae</taxon>
        <taxon>Rhizodiscina</taxon>
    </lineage>
</organism>
<dbReference type="Pfam" id="PF13193">
    <property type="entry name" value="AMP-binding_C"/>
    <property type="match status" value="1"/>
</dbReference>
<comment type="function">
    <text evidence="17">Acyl-CoA synthetase required for both the import of long chain fatty acids (LCFAs) (C14-C18) and the activation very long chain fatty acids (VLCFAs) (C20-C26) by esterification of the fatty acids into metabolically active CoA-thioesters for subsequent degradation or incorporation into phospholipids. The transport and fatty acyl-CoA synthetase activities are genetically separable and are thus independent activities. Esterifies VLCFAs in the peroxisome matrix. The VLCFAs are actively transported into peroxisomes by a PXA1-PXA2 heterodimeric transporter in the peroxisomal membrane.</text>
</comment>
<keyword evidence="12" id="KW-1133">Transmembrane helix</keyword>
<evidence type="ECO:0000256" key="7">
    <source>
        <dbReference type="ARBA" id="ARBA00022598"/>
    </source>
</evidence>
<evidence type="ECO:0000256" key="16">
    <source>
        <dbReference type="ARBA" id="ARBA00051585"/>
    </source>
</evidence>
<reference evidence="22" key="1">
    <citation type="journal article" date="2020" name="Stud. Mycol.">
        <title>101 Dothideomycetes genomes: a test case for predicting lifestyles and emergence of pathogens.</title>
        <authorList>
            <person name="Haridas S."/>
            <person name="Albert R."/>
            <person name="Binder M."/>
            <person name="Bloem J."/>
            <person name="Labutti K."/>
            <person name="Salamov A."/>
            <person name="Andreopoulos B."/>
            <person name="Baker S."/>
            <person name="Barry K."/>
            <person name="Bills G."/>
            <person name="Bluhm B."/>
            <person name="Cannon C."/>
            <person name="Castanera R."/>
            <person name="Culley D."/>
            <person name="Daum C."/>
            <person name="Ezra D."/>
            <person name="Gonzalez J."/>
            <person name="Henrissat B."/>
            <person name="Kuo A."/>
            <person name="Liang C."/>
            <person name="Lipzen A."/>
            <person name="Lutzoni F."/>
            <person name="Magnuson J."/>
            <person name="Mondo S."/>
            <person name="Nolan M."/>
            <person name="Ohm R."/>
            <person name="Pangilinan J."/>
            <person name="Park H.-J."/>
            <person name="Ramirez L."/>
            <person name="Alfaro M."/>
            <person name="Sun H."/>
            <person name="Tritt A."/>
            <person name="Yoshinaga Y."/>
            <person name="Zwiers L.-H."/>
            <person name="Turgeon B."/>
            <person name="Goodwin S."/>
            <person name="Spatafora J."/>
            <person name="Crous P."/>
            <person name="Grigoriev I."/>
        </authorList>
    </citation>
    <scope>NUCLEOTIDE SEQUENCE</scope>
    <source>
        <strain evidence="22">CBS 133067</strain>
    </source>
</reference>
<keyword evidence="13" id="KW-0445">Lipid transport</keyword>
<comment type="subcellular location">
    <subcellularLocation>
        <location evidence="3">Cell membrane</location>
        <topology evidence="3">Multi-pass membrane protein</topology>
    </subcellularLocation>
    <subcellularLocation>
        <location evidence="1">Lipid droplet</location>
    </subcellularLocation>
    <subcellularLocation>
        <location evidence="2">Peroxisome membrane</location>
        <topology evidence="2">Multi-pass membrane protein</topology>
    </subcellularLocation>
</comment>
<comment type="similarity">
    <text evidence="4">Belongs to the ATP-dependent AMP-binding enzyme family.</text>
</comment>
<evidence type="ECO:0000256" key="3">
    <source>
        <dbReference type="ARBA" id="ARBA00004651"/>
    </source>
</evidence>
<protein>
    <recommendedName>
        <fullName evidence="18">Very long-chain fatty acid transport protein</fullName>
    </recommendedName>
    <alternativeName>
        <fullName evidence="19">Very-long-chain acyl-CoA synthetase</fullName>
    </alternativeName>
</protein>
<proteinExistence type="inferred from homology"/>
<keyword evidence="15" id="KW-0576">Peroxisome</keyword>
<dbReference type="FunFam" id="3.40.50.12780:FF:000019">
    <property type="entry name" value="Long-chain fatty acid transporter"/>
    <property type="match status" value="1"/>
</dbReference>
<evidence type="ECO:0000256" key="10">
    <source>
        <dbReference type="ARBA" id="ARBA00022741"/>
    </source>
</evidence>
<keyword evidence="6" id="KW-1003">Cell membrane</keyword>
<evidence type="ECO:0000256" key="4">
    <source>
        <dbReference type="ARBA" id="ARBA00006432"/>
    </source>
</evidence>
<dbReference type="Gene3D" id="3.40.50.12780">
    <property type="entry name" value="N-terminal domain of ligase-like"/>
    <property type="match status" value="1"/>
</dbReference>
<dbReference type="GO" id="GO:0005778">
    <property type="term" value="C:peroxisomal membrane"/>
    <property type="evidence" value="ECO:0007669"/>
    <property type="project" value="UniProtKB-SubCell"/>
</dbReference>
<evidence type="ECO:0000256" key="6">
    <source>
        <dbReference type="ARBA" id="ARBA00022475"/>
    </source>
</evidence>
<keyword evidence="14" id="KW-0472">Membrane</keyword>
<feature type="domain" description="AMP-binding enzyme C-terminal" evidence="21">
    <location>
        <begin position="498"/>
        <end position="571"/>
    </location>
</feature>
<evidence type="ECO:0000256" key="11">
    <source>
        <dbReference type="ARBA" id="ARBA00022840"/>
    </source>
</evidence>
<comment type="caution">
    <text evidence="22">The sequence shown here is derived from an EMBL/GenBank/DDBJ whole genome shotgun (WGS) entry which is preliminary data.</text>
</comment>
<dbReference type="EMBL" id="ML978127">
    <property type="protein sequence ID" value="KAF2098043.1"/>
    <property type="molecule type" value="Genomic_DNA"/>
</dbReference>
<evidence type="ECO:0000256" key="15">
    <source>
        <dbReference type="ARBA" id="ARBA00023140"/>
    </source>
</evidence>
<dbReference type="Pfam" id="PF00501">
    <property type="entry name" value="AMP-binding"/>
    <property type="match status" value="1"/>
</dbReference>
<dbReference type="Proteomes" id="UP000799772">
    <property type="component" value="Unassembled WGS sequence"/>
</dbReference>
<name>A0A9P4IDJ2_9PEZI</name>
<dbReference type="GO" id="GO:0009898">
    <property type="term" value="C:cytoplasmic side of plasma membrane"/>
    <property type="evidence" value="ECO:0007669"/>
    <property type="project" value="TreeGrafter"/>
</dbReference>
<dbReference type="GO" id="GO:0005524">
    <property type="term" value="F:ATP binding"/>
    <property type="evidence" value="ECO:0007669"/>
    <property type="project" value="UniProtKB-KW"/>
</dbReference>
<evidence type="ECO:0000256" key="17">
    <source>
        <dbReference type="ARBA" id="ARBA00060276"/>
    </source>
</evidence>
<gene>
    <name evidence="22" type="ORF">NA57DRAFT_57209</name>
</gene>
<evidence type="ECO:0000256" key="1">
    <source>
        <dbReference type="ARBA" id="ARBA00004502"/>
    </source>
</evidence>
<dbReference type="FunFam" id="3.30.300.30:FF:000002">
    <property type="entry name" value="Long-chain fatty acid transport protein 1"/>
    <property type="match status" value="1"/>
</dbReference>